<evidence type="ECO:0000313" key="1">
    <source>
        <dbReference type="Proteomes" id="UP000887580"/>
    </source>
</evidence>
<organism evidence="1 2">
    <name type="scientific">Panagrolaimus sp. PS1159</name>
    <dbReference type="NCBI Taxonomy" id="55785"/>
    <lineage>
        <taxon>Eukaryota</taxon>
        <taxon>Metazoa</taxon>
        <taxon>Ecdysozoa</taxon>
        <taxon>Nematoda</taxon>
        <taxon>Chromadorea</taxon>
        <taxon>Rhabditida</taxon>
        <taxon>Tylenchina</taxon>
        <taxon>Panagrolaimomorpha</taxon>
        <taxon>Panagrolaimoidea</taxon>
        <taxon>Panagrolaimidae</taxon>
        <taxon>Panagrolaimus</taxon>
    </lineage>
</organism>
<reference evidence="2" key="1">
    <citation type="submission" date="2022-11" db="UniProtKB">
        <authorList>
            <consortium name="WormBaseParasite"/>
        </authorList>
    </citation>
    <scope>IDENTIFICATION</scope>
</reference>
<name>A0AC35FD65_9BILA</name>
<proteinExistence type="predicted"/>
<evidence type="ECO:0000313" key="2">
    <source>
        <dbReference type="WBParaSite" id="PS1159_v2.g15772.t1"/>
    </source>
</evidence>
<dbReference type="Proteomes" id="UP000887580">
    <property type="component" value="Unplaced"/>
</dbReference>
<dbReference type="WBParaSite" id="PS1159_v2.g15772.t1">
    <property type="protein sequence ID" value="PS1159_v2.g15772.t1"/>
    <property type="gene ID" value="PS1159_v2.g15772"/>
</dbReference>
<accession>A0AC35FD65</accession>
<protein>
    <submittedName>
        <fullName evidence="2">PX domain-containing protein</fullName>
    </submittedName>
</protein>
<sequence>MIQIHIPTYQTLIDKNDPYTKITVFDIHVNGAYHASVRYSSLCTLHEKLIENFGFRLSGPEFPPKRIWKNLDAKALNERREGLAKYFQGLITIPDVSRHHLIERAFLEYQVSSFSPPLQTTSIQIYLPDGHPIKVECYSDDSSNVVLKKFCRLMKIEEKNTDFFGLFLAKDREEKSNGMISSVLFDYVCVRWLKNFESPYISLALVNKEIEDEKKQYKILVRRIVWDSAVEEQQLHEDPGSLKLLYLQALNDIQHNFIDLSAKTKEELARLSEQNDFKKFMQICHKHPSYGFEVLESVISDYPAENTKCCFKVGRRMIVLQYVHDGRLTQALLRSTRIRTWKISHTDAISKKSQMTFQIEYVLGSGIDIMTFQTNQAVLISLFLQSIADEILRDCRSESPTTYKFDDTIHTKVISNLNKSKENSVIDDNLSVKDENGSDKEKLNPLFQIICHQMPFENETFEFITDNDL</sequence>